<accession>A0A679GEZ6</accession>
<evidence type="ECO:0000313" key="9">
    <source>
        <dbReference type="Proteomes" id="UP000501237"/>
    </source>
</evidence>
<feature type="transmembrane region" description="Helical" evidence="7">
    <location>
        <begin position="127"/>
        <end position="146"/>
    </location>
</feature>
<evidence type="ECO:0000256" key="7">
    <source>
        <dbReference type="SAM" id="Phobius"/>
    </source>
</evidence>
<feature type="transmembrane region" description="Helical" evidence="7">
    <location>
        <begin position="32"/>
        <end position="60"/>
    </location>
</feature>
<dbReference type="Pfam" id="PF03253">
    <property type="entry name" value="UT"/>
    <property type="match status" value="1"/>
</dbReference>
<keyword evidence="4 7" id="KW-0812">Transmembrane</keyword>
<sequence>MRSPHPTLRGWFIGPLNGVSQVFLQRHPGCGAVLLLAIFLGAPSLLPYAVLGTWSAWFIARCLGAAPDDLDAGLYGYNGCLLGLLLGLRLEGEALLPLFVIAAAGLSSLVMRPLLRASRRHDSLPVYTSPFVALGWISLWLAGLLPPPQPDDTPWPQVPLADGGLALLRSFGQVIFLDSPAAGACVLAALALASWRVAAWALLGAGSALLLGMALALPHTAVMGGLFGLNGVLIAIALGQGVRSLPRVLLGVGLGLLLQPGFAALGLPAMTAPFILACWLVLAGGRLLRDSARRTAGNAHALRRARRL</sequence>
<evidence type="ECO:0000256" key="4">
    <source>
        <dbReference type="ARBA" id="ARBA00022692"/>
    </source>
</evidence>
<evidence type="ECO:0000256" key="3">
    <source>
        <dbReference type="ARBA" id="ARBA00022475"/>
    </source>
</evidence>
<evidence type="ECO:0000313" key="8">
    <source>
        <dbReference type="EMBL" id="BCA29606.1"/>
    </source>
</evidence>
<feature type="transmembrane region" description="Helical" evidence="7">
    <location>
        <begin position="166"/>
        <end position="190"/>
    </location>
</feature>
<dbReference type="AlphaFoldDB" id="A0A679GEZ6"/>
<dbReference type="Proteomes" id="UP000501237">
    <property type="component" value="Chromosome"/>
</dbReference>
<keyword evidence="3" id="KW-1003">Cell membrane</keyword>
<evidence type="ECO:0000256" key="2">
    <source>
        <dbReference type="ARBA" id="ARBA00005914"/>
    </source>
</evidence>
<dbReference type="RefSeq" id="WP_172434113.1">
    <property type="nucleotide sequence ID" value="NZ_AP022642.1"/>
</dbReference>
<dbReference type="GeneID" id="57398802"/>
<comment type="subcellular location">
    <subcellularLocation>
        <location evidence="1">Cell membrane</location>
        <topology evidence="1">Multi-pass membrane protein</topology>
    </subcellularLocation>
</comment>
<dbReference type="GO" id="GO:0005886">
    <property type="term" value="C:plasma membrane"/>
    <property type="evidence" value="ECO:0007669"/>
    <property type="project" value="UniProtKB-SubCell"/>
</dbReference>
<dbReference type="Gene3D" id="1.10.3430.10">
    <property type="entry name" value="Ammonium transporter AmtB like domains"/>
    <property type="match status" value="1"/>
</dbReference>
<name>A0A679GEZ6_9GAMM</name>
<dbReference type="InterPro" id="IPR004937">
    <property type="entry name" value="Urea_transporter"/>
</dbReference>
<organism evidence="8 9">
    <name type="scientific">Metapseudomonas otitidis</name>
    <dbReference type="NCBI Taxonomy" id="319939"/>
    <lineage>
        <taxon>Bacteria</taxon>
        <taxon>Pseudomonadati</taxon>
        <taxon>Pseudomonadota</taxon>
        <taxon>Gammaproteobacteria</taxon>
        <taxon>Pseudomonadales</taxon>
        <taxon>Pseudomonadaceae</taxon>
        <taxon>Metapseudomonas</taxon>
    </lineage>
</organism>
<dbReference type="EMBL" id="AP022642">
    <property type="protein sequence ID" value="BCA29606.1"/>
    <property type="molecule type" value="Genomic_DNA"/>
</dbReference>
<dbReference type="InterPro" id="IPR029020">
    <property type="entry name" value="Ammonium/urea_transptr"/>
</dbReference>
<keyword evidence="5 7" id="KW-1133">Transmembrane helix</keyword>
<dbReference type="PANTHER" id="PTHR10464:SF4">
    <property type="entry name" value="UREA TRANSPORTER"/>
    <property type="match status" value="1"/>
</dbReference>
<keyword evidence="6 7" id="KW-0472">Membrane</keyword>
<feature type="transmembrane region" description="Helical" evidence="7">
    <location>
        <begin position="271"/>
        <end position="288"/>
    </location>
</feature>
<gene>
    <name evidence="8" type="ORF">PtoMrB4_35830</name>
</gene>
<dbReference type="KEGG" id="poj:PtoMrB4_35830"/>
<protein>
    <submittedName>
        <fullName evidence="8">Transporter</fullName>
    </submittedName>
</protein>
<proteinExistence type="inferred from homology"/>
<feature type="transmembrane region" description="Helical" evidence="7">
    <location>
        <begin position="94"/>
        <end position="115"/>
    </location>
</feature>
<reference evidence="8 9" key="1">
    <citation type="journal article" date="2020" name="Microbiol. Resour. Announc.">
        <title>Complete genome sequence of Pseudomonas otitidis strain MrB4, isolated from Lake Biwa in Japan.</title>
        <authorList>
            <person name="Miyazaki K."/>
            <person name="Hase E."/>
            <person name="Maruya T."/>
        </authorList>
    </citation>
    <scope>NUCLEOTIDE SEQUENCE [LARGE SCALE GENOMIC DNA]</scope>
    <source>
        <strain evidence="8 9">MrB4</strain>
    </source>
</reference>
<comment type="similarity">
    <text evidence="2">Belongs to the urea transporter family.</text>
</comment>
<evidence type="ECO:0000256" key="1">
    <source>
        <dbReference type="ARBA" id="ARBA00004651"/>
    </source>
</evidence>
<dbReference type="GO" id="GO:0015204">
    <property type="term" value="F:urea transmembrane transporter activity"/>
    <property type="evidence" value="ECO:0007669"/>
    <property type="project" value="InterPro"/>
</dbReference>
<evidence type="ECO:0000256" key="6">
    <source>
        <dbReference type="ARBA" id="ARBA00023136"/>
    </source>
</evidence>
<dbReference type="PANTHER" id="PTHR10464">
    <property type="entry name" value="UREA TRANSPORTER"/>
    <property type="match status" value="1"/>
</dbReference>
<feature type="transmembrane region" description="Helical" evidence="7">
    <location>
        <begin position="197"/>
        <end position="216"/>
    </location>
</feature>
<evidence type="ECO:0000256" key="5">
    <source>
        <dbReference type="ARBA" id="ARBA00022989"/>
    </source>
</evidence>